<dbReference type="PANTHER" id="PTHR36113:SF1">
    <property type="entry name" value="GLYOXALASE_BLEOMYCIN RESISTANCE PROTEIN_DIOXYGENASE"/>
    <property type="match status" value="1"/>
</dbReference>
<evidence type="ECO:0000313" key="3">
    <source>
        <dbReference type="Proteomes" id="UP000005356"/>
    </source>
</evidence>
<accession>A0ABN0CW21</accession>
<comment type="caution">
    <text evidence="2">The sequence shown here is derived from an EMBL/GenBank/DDBJ whole genome shotgun (WGS) entry which is preliminary data.</text>
</comment>
<dbReference type="PROSITE" id="PS51819">
    <property type="entry name" value="VOC"/>
    <property type="match status" value="1"/>
</dbReference>
<dbReference type="InterPro" id="IPR029068">
    <property type="entry name" value="Glyas_Bleomycin-R_OHBP_Dase"/>
</dbReference>
<dbReference type="Pfam" id="PF00903">
    <property type="entry name" value="Glyoxalase"/>
    <property type="match status" value="1"/>
</dbReference>
<dbReference type="RefSeq" id="WP_003084547.1">
    <property type="nucleotide sequence ID" value="NZ_AEUU02000001.1"/>
</dbReference>
<dbReference type="EMBL" id="AEUU02000001">
    <property type="protein sequence ID" value="EGJ27488.1"/>
    <property type="molecule type" value="Genomic_DNA"/>
</dbReference>
<reference evidence="2 3" key="1">
    <citation type="journal article" date="2014" name="Int. J. Syst. Evol. Microbiol.">
        <title>Phylogenomics and the dynamic genome evolution of the genus Streptococcus.</title>
        <authorList>
            <consortium name="The Broad Institute Genome Sequencing Platform"/>
            <person name="Richards V.P."/>
            <person name="Palmer S.R."/>
            <person name="Pavinski Bitar P.D."/>
            <person name="Qin X."/>
            <person name="Weinstock G.M."/>
            <person name="Highlander S.K."/>
            <person name="Town C.D."/>
            <person name="Burne R.A."/>
            <person name="Stanhope M.J."/>
        </authorList>
    </citation>
    <scope>NUCLEOTIDE SEQUENCE [LARGE SCALE GENOMIC DNA]</scope>
    <source>
        <strain evidence="2 3">Jelinkova 176</strain>
    </source>
</reference>
<gene>
    <name evidence="2" type="ORF">STRPO_0734</name>
</gene>
<dbReference type="InterPro" id="IPR037523">
    <property type="entry name" value="VOC_core"/>
</dbReference>
<dbReference type="SUPFAM" id="SSF54593">
    <property type="entry name" value="Glyoxalase/Bleomycin resistance protein/Dihydroxybiphenyl dioxygenase"/>
    <property type="match status" value="1"/>
</dbReference>
<organism evidence="2 3">
    <name type="scientific">Streptococcus porcinus str. Jelinkova 176</name>
    <dbReference type="NCBI Taxonomy" id="873448"/>
    <lineage>
        <taxon>Bacteria</taxon>
        <taxon>Bacillati</taxon>
        <taxon>Bacillota</taxon>
        <taxon>Bacilli</taxon>
        <taxon>Lactobacillales</taxon>
        <taxon>Streptococcaceae</taxon>
        <taxon>Streptococcus</taxon>
    </lineage>
</organism>
<protein>
    <submittedName>
        <fullName evidence="2">Glyoxalase family protein</fullName>
    </submittedName>
</protein>
<feature type="domain" description="VOC" evidence="1">
    <location>
        <begin position="4"/>
        <end position="127"/>
    </location>
</feature>
<sequence>MQVKINHLGLWTKDIEAMKAFYCRYFEATSSDLYHNPKTGFYSYFLTFTSGARLELMHKDFNQDRHPDGLGFAHIAFSLGSKEKVDEFSYDMNSQGFPVQTGPRITGDGYYEAVIHDLEGNIIELTI</sequence>
<evidence type="ECO:0000313" key="2">
    <source>
        <dbReference type="EMBL" id="EGJ27488.1"/>
    </source>
</evidence>
<name>A0ABN0CW21_STRPO</name>
<dbReference type="Proteomes" id="UP000005356">
    <property type="component" value="Unassembled WGS sequence"/>
</dbReference>
<keyword evidence="3" id="KW-1185">Reference proteome</keyword>
<dbReference type="Gene3D" id="3.10.180.10">
    <property type="entry name" value="2,3-Dihydroxybiphenyl 1,2-Dioxygenase, domain 1"/>
    <property type="match status" value="1"/>
</dbReference>
<dbReference type="PANTHER" id="PTHR36113">
    <property type="entry name" value="LYASE, PUTATIVE-RELATED-RELATED"/>
    <property type="match status" value="1"/>
</dbReference>
<dbReference type="InterPro" id="IPR004360">
    <property type="entry name" value="Glyas_Fos-R_dOase_dom"/>
</dbReference>
<evidence type="ECO:0000259" key="1">
    <source>
        <dbReference type="PROSITE" id="PS51819"/>
    </source>
</evidence>
<dbReference type="InterPro" id="IPR051332">
    <property type="entry name" value="Fosfomycin_Res_Enzymes"/>
</dbReference>
<proteinExistence type="predicted"/>